<dbReference type="Proteomes" id="UP001153636">
    <property type="component" value="Chromosome 2"/>
</dbReference>
<evidence type="ECO:0000256" key="7">
    <source>
        <dbReference type="ARBA" id="ARBA00051086"/>
    </source>
</evidence>
<comment type="function">
    <text evidence="8">Hydrolyzes UDP-glucose to glucose 1-phosphate and UMP and ADP-ribose to ribose 5-phosphate and AMP. The physiological substrate is probably UDP-glucose. Poor activity on other substrates such as ADP-glucose, CDP-glucose, GDP-glucose and GDP-mannose.</text>
</comment>
<protein>
    <recommendedName>
        <fullName evidence="10">Uridine diphosphate glucose pyrophosphatase NUDT14</fullName>
        <ecNumber evidence="9">3.6.1.45</ecNumber>
    </recommendedName>
    <alternativeName>
        <fullName evidence="11">Nucleoside diphosphate-linked moiety X motif 14</fullName>
    </alternativeName>
</protein>
<evidence type="ECO:0000256" key="9">
    <source>
        <dbReference type="ARBA" id="ARBA00066480"/>
    </source>
</evidence>
<sequence>MHMMKIQWFRFFYRLQNFFGFNKIIMNKNINDVSQIMLKSIEKSLWIKLHSVYFLQNGRHRTRHIISRKNRVAIILYNKPRKVLVFVKQFRPAVYISSIPESDQKIGQEIDIKKYPPKLGITLELCAGLVDKDKSLEEIAKEEIFEECGYDVPLNSLEKIGSYRCGTGTNSGVQTDFYCEVTDDMKISVGGGIDNELIEVVEMTVDDVKKYLNQSYLNSPPGFIYCMHWFLYNKVECLCL</sequence>
<keyword evidence="6" id="KW-0460">Magnesium</keyword>
<evidence type="ECO:0000256" key="10">
    <source>
        <dbReference type="ARBA" id="ARBA00071467"/>
    </source>
</evidence>
<dbReference type="AlphaFoldDB" id="A0A9P0CX91"/>
<dbReference type="InterPro" id="IPR015797">
    <property type="entry name" value="NUDIX_hydrolase-like_dom_sf"/>
</dbReference>
<dbReference type="InterPro" id="IPR004385">
    <property type="entry name" value="NDP_pyrophosphatase"/>
</dbReference>
<dbReference type="GO" id="GO:0046872">
    <property type="term" value="F:metal ion binding"/>
    <property type="evidence" value="ECO:0007669"/>
    <property type="project" value="InterPro"/>
</dbReference>
<comment type="catalytic activity">
    <reaction evidence="7">
        <text>UDP-sugar + H2O = UMP + alpha-D-aldose 1-phosphate.</text>
        <dbReference type="EC" id="3.6.1.45"/>
    </reaction>
</comment>
<dbReference type="GO" id="GO:0019693">
    <property type="term" value="P:ribose phosphate metabolic process"/>
    <property type="evidence" value="ECO:0007669"/>
    <property type="project" value="TreeGrafter"/>
</dbReference>
<dbReference type="PROSITE" id="PS51462">
    <property type="entry name" value="NUDIX"/>
    <property type="match status" value="1"/>
</dbReference>
<dbReference type="GO" id="GO:0008768">
    <property type="term" value="F:UDP-sugar diphosphatase activity"/>
    <property type="evidence" value="ECO:0007669"/>
    <property type="project" value="UniProtKB-EC"/>
</dbReference>
<comment type="cofactor">
    <cofactor evidence="1">
        <name>Mg(2+)</name>
        <dbReference type="ChEBI" id="CHEBI:18420"/>
    </cofactor>
</comment>
<evidence type="ECO:0000313" key="14">
    <source>
        <dbReference type="Proteomes" id="UP001153636"/>
    </source>
</evidence>
<dbReference type="SUPFAM" id="SSF55811">
    <property type="entry name" value="Nudix"/>
    <property type="match status" value="1"/>
</dbReference>
<dbReference type="OrthoDB" id="10249920at2759"/>
<evidence type="ECO:0000256" key="2">
    <source>
        <dbReference type="ARBA" id="ARBA00004496"/>
    </source>
</evidence>
<dbReference type="GO" id="GO:0006753">
    <property type="term" value="P:nucleoside phosphate metabolic process"/>
    <property type="evidence" value="ECO:0007669"/>
    <property type="project" value="TreeGrafter"/>
</dbReference>
<dbReference type="EMBL" id="OV651814">
    <property type="protein sequence ID" value="CAH1106337.1"/>
    <property type="molecule type" value="Genomic_DNA"/>
</dbReference>
<comment type="subunit">
    <text evidence="3">Homodimer.</text>
</comment>
<dbReference type="NCBIfam" id="TIGR00052">
    <property type="entry name" value="nudix-type nucleoside diphosphatase, YffH/AdpP family"/>
    <property type="match status" value="1"/>
</dbReference>
<keyword evidence="4" id="KW-0963">Cytoplasm</keyword>
<evidence type="ECO:0000256" key="1">
    <source>
        <dbReference type="ARBA" id="ARBA00001946"/>
    </source>
</evidence>
<evidence type="ECO:0000256" key="3">
    <source>
        <dbReference type="ARBA" id="ARBA00011738"/>
    </source>
</evidence>
<name>A0A9P0CX91_9CUCU</name>
<evidence type="ECO:0000256" key="6">
    <source>
        <dbReference type="ARBA" id="ARBA00022842"/>
    </source>
</evidence>
<evidence type="ECO:0000256" key="5">
    <source>
        <dbReference type="ARBA" id="ARBA00022801"/>
    </source>
</evidence>
<reference evidence="13" key="1">
    <citation type="submission" date="2022-01" db="EMBL/GenBank/DDBJ databases">
        <authorList>
            <person name="King R."/>
        </authorList>
    </citation>
    <scope>NUCLEOTIDE SEQUENCE</scope>
</reference>
<dbReference type="PANTHER" id="PTHR11839">
    <property type="entry name" value="UDP/ADP-SUGAR PYROPHOSPHATASE"/>
    <property type="match status" value="1"/>
</dbReference>
<dbReference type="EC" id="3.6.1.45" evidence="9"/>
<accession>A0A9P0CX91</accession>
<dbReference type="PANTHER" id="PTHR11839:SF15">
    <property type="entry name" value="URIDINE DIPHOSPHATE GLUCOSE PYROPHOSPHATASE NUDT14"/>
    <property type="match status" value="1"/>
</dbReference>
<dbReference type="Gene3D" id="3.90.79.10">
    <property type="entry name" value="Nucleoside Triphosphate Pyrophosphohydrolase"/>
    <property type="match status" value="1"/>
</dbReference>
<evidence type="ECO:0000256" key="8">
    <source>
        <dbReference type="ARBA" id="ARBA00054674"/>
    </source>
</evidence>
<keyword evidence="14" id="KW-1185">Reference proteome</keyword>
<gene>
    <name evidence="13" type="ORF">PSYICH_LOCUS7111</name>
</gene>
<evidence type="ECO:0000259" key="12">
    <source>
        <dbReference type="PROSITE" id="PS51462"/>
    </source>
</evidence>
<organism evidence="13 14">
    <name type="scientific">Psylliodes chrysocephalus</name>
    <dbReference type="NCBI Taxonomy" id="3402493"/>
    <lineage>
        <taxon>Eukaryota</taxon>
        <taxon>Metazoa</taxon>
        <taxon>Ecdysozoa</taxon>
        <taxon>Arthropoda</taxon>
        <taxon>Hexapoda</taxon>
        <taxon>Insecta</taxon>
        <taxon>Pterygota</taxon>
        <taxon>Neoptera</taxon>
        <taxon>Endopterygota</taxon>
        <taxon>Coleoptera</taxon>
        <taxon>Polyphaga</taxon>
        <taxon>Cucujiformia</taxon>
        <taxon>Chrysomeloidea</taxon>
        <taxon>Chrysomelidae</taxon>
        <taxon>Galerucinae</taxon>
        <taxon>Alticini</taxon>
        <taxon>Psylliodes</taxon>
    </lineage>
</organism>
<comment type="subcellular location">
    <subcellularLocation>
        <location evidence="2">Cytoplasm</location>
    </subcellularLocation>
</comment>
<dbReference type="GO" id="GO:0005737">
    <property type="term" value="C:cytoplasm"/>
    <property type="evidence" value="ECO:0007669"/>
    <property type="project" value="UniProtKB-SubCell"/>
</dbReference>
<feature type="domain" description="Nudix hydrolase" evidence="12">
    <location>
        <begin position="67"/>
        <end position="225"/>
    </location>
</feature>
<evidence type="ECO:0000256" key="4">
    <source>
        <dbReference type="ARBA" id="ARBA00022490"/>
    </source>
</evidence>
<evidence type="ECO:0000256" key="11">
    <source>
        <dbReference type="ARBA" id="ARBA00080475"/>
    </source>
</evidence>
<dbReference type="FunFam" id="3.90.79.10:FF:000035">
    <property type="entry name" value="Uridine diphosphate glucose pyrophosphatase"/>
    <property type="match status" value="1"/>
</dbReference>
<dbReference type="CDD" id="cd18887">
    <property type="entry name" value="NUDIX_UGPPase_Nudt14"/>
    <property type="match status" value="1"/>
</dbReference>
<dbReference type="InterPro" id="IPR000086">
    <property type="entry name" value="NUDIX_hydrolase_dom"/>
</dbReference>
<proteinExistence type="predicted"/>
<evidence type="ECO:0000313" key="13">
    <source>
        <dbReference type="EMBL" id="CAH1106337.1"/>
    </source>
</evidence>
<keyword evidence="5" id="KW-0378">Hydrolase</keyword>